<keyword evidence="2" id="KW-0040">ANK repeat</keyword>
<dbReference type="InterPro" id="IPR027417">
    <property type="entry name" value="P-loop_NTPase"/>
</dbReference>
<dbReference type="InterPro" id="IPR036770">
    <property type="entry name" value="Ankyrin_rpt-contain_sf"/>
</dbReference>
<dbReference type="InterPro" id="IPR056884">
    <property type="entry name" value="NPHP3-like_N"/>
</dbReference>
<dbReference type="Pfam" id="PF12796">
    <property type="entry name" value="Ank_2"/>
    <property type="match status" value="2"/>
</dbReference>
<dbReference type="PROSITE" id="PS50088">
    <property type="entry name" value="ANK_REPEAT"/>
    <property type="match status" value="2"/>
</dbReference>
<dbReference type="Gene3D" id="3.40.50.300">
    <property type="entry name" value="P-loop containing nucleotide triphosphate hydrolases"/>
    <property type="match status" value="1"/>
</dbReference>
<feature type="repeat" description="ANK" evidence="2">
    <location>
        <begin position="832"/>
        <end position="856"/>
    </location>
</feature>
<dbReference type="InterPro" id="IPR054471">
    <property type="entry name" value="GPIID_WHD"/>
</dbReference>
<evidence type="ECO:0000259" key="4">
    <source>
        <dbReference type="Pfam" id="PF24883"/>
    </source>
</evidence>
<gene>
    <name evidence="5" type="ORF">IW261DRAFT_1610544</name>
</gene>
<dbReference type="Proteomes" id="UP001175227">
    <property type="component" value="Unassembled WGS sequence"/>
</dbReference>
<dbReference type="PANTHER" id="PTHR10039">
    <property type="entry name" value="AMELOGENIN"/>
    <property type="match status" value="1"/>
</dbReference>
<reference evidence="5" key="1">
    <citation type="submission" date="2023-06" db="EMBL/GenBank/DDBJ databases">
        <authorList>
            <consortium name="Lawrence Berkeley National Laboratory"/>
            <person name="Ahrendt S."/>
            <person name="Sahu N."/>
            <person name="Indic B."/>
            <person name="Wong-Bajracharya J."/>
            <person name="Merenyi Z."/>
            <person name="Ke H.-M."/>
            <person name="Monk M."/>
            <person name="Kocsube S."/>
            <person name="Drula E."/>
            <person name="Lipzen A."/>
            <person name="Balint B."/>
            <person name="Henrissat B."/>
            <person name="Andreopoulos B."/>
            <person name="Martin F.M."/>
            <person name="Harder C.B."/>
            <person name="Rigling D."/>
            <person name="Ford K.L."/>
            <person name="Foster G.D."/>
            <person name="Pangilinan J."/>
            <person name="Papanicolaou A."/>
            <person name="Barry K."/>
            <person name="LaButti K."/>
            <person name="Viragh M."/>
            <person name="Koriabine M."/>
            <person name="Yan M."/>
            <person name="Riley R."/>
            <person name="Champramary S."/>
            <person name="Plett K.L."/>
            <person name="Tsai I.J."/>
            <person name="Slot J."/>
            <person name="Sipos G."/>
            <person name="Plett J."/>
            <person name="Nagy L.G."/>
            <person name="Grigoriev I.V."/>
        </authorList>
    </citation>
    <scope>NUCLEOTIDE SEQUENCE</scope>
    <source>
        <strain evidence="5">ICMP 16352</strain>
    </source>
</reference>
<dbReference type="EMBL" id="JAUEPR010000027">
    <property type="protein sequence ID" value="KAK0474363.1"/>
    <property type="molecule type" value="Genomic_DNA"/>
</dbReference>
<dbReference type="SUPFAM" id="SSF52540">
    <property type="entry name" value="P-loop containing nucleoside triphosphate hydrolases"/>
    <property type="match status" value="1"/>
</dbReference>
<sequence>MAEILGIASSITTLIENTVTVIKYLKDVKNAPKERDELQRELQYLEVCLTALERTTQLSTKDDPWLQTLEQLRNGAFQEFLELLKGLKTRLKAGSTQFKRILRRMDWTMTKEGVMEDLGKIERFKSLIVIAGQHDNLALTREIKKSLGDIEVKVDAIAENADATRQHSDVTRQLQMDAKAKEVAAWLTPVDYNAVQRDKLQQRVDETGQWFLRSPEFLDWVDSSVARPLLWCAGGPGVGKTMLASTTVNHLRMKFDDNKTDKALIFCIFCDYRAMDQKTITIIRSLLKQLIQARCCLTAPLETFYNKWSHGGMSPSLAEITSLFSAELKSYDCIYIILDGLDELDDNRCREEVLHALKALGDQIHVLVTSRPLDNMQSFTEAHKFEIRACDADLEKCVIAGLKVGHLPALLSKDGSLGEKICQTVVKKADGMFLLANIHMNLLAQCTNRWQLNTELDKLPGTLQKAYEYLLDRINSLPSRDLAYRIFGLVAFAARPLFVEVLQQALAIESGTKKADPANITDEGILLSICVGLVVIVDINCQRCFKFVHYSTQEYFVSQEDKLFPHIHVDFTRICLAHMSFNIPDDSNIEFVLFSWYSMRYWDFHAHKCSGISTAKEILAFLDDKPTQMEDIAQPFQEQKFGPHDLTLFPGMVHAVKLLLAAPEVKFQHLHGLCLAAYVGNYNVVNLLQSSALDIDCKGQVPFLHEVPSTSLSPAQKDSSGCRGSRAPLCTPLIAAASNGYEETVERLLNPVRGNRPLLNAMSSSGLTALCSAIICNSIPVVTLLLKECNIDTSIQFKGQTPFMLAARYGFTEIMVLFLERQDDDPNTPGENGRTALHAAIEESQHGSIDLLLKSGRVDVNRKDSEGRTALSIAASLGSVQSVKMLVDHVGIDVSVKDNDGKSAYDIVVEGGQHEVVTLLTEYAVKGPGTK</sequence>
<protein>
    <recommendedName>
        <fullName evidence="7">NACHT domain-containing protein</fullName>
    </recommendedName>
</protein>
<feature type="domain" description="Nephrocystin 3-like N-terminal" evidence="4">
    <location>
        <begin position="207"/>
        <end position="371"/>
    </location>
</feature>
<dbReference type="PANTHER" id="PTHR10039:SF15">
    <property type="entry name" value="NACHT DOMAIN-CONTAINING PROTEIN"/>
    <property type="match status" value="1"/>
</dbReference>
<dbReference type="Gene3D" id="1.25.40.20">
    <property type="entry name" value="Ankyrin repeat-containing domain"/>
    <property type="match status" value="1"/>
</dbReference>
<keyword evidence="1" id="KW-0677">Repeat</keyword>
<dbReference type="Pfam" id="PF24883">
    <property type="entry name" value="NPHP3_N"/>
    <property type="match status" value="1"/>
</dbReference>
<evidence type="ECO:0000256" key="2">
    <source>
        <dbReference type="PROSITE-ProRule" id="PRU00023"/>
    </source>
</evidence>
<dbReference type="Pfam" id="PF00023">
    <property type="entry name" value="Ank"/>
    <property type="match status" value="1"/>
</dbReference>
<feature type="repeat" description="ANK" evidence="2">
    <location>
        <begin position="866"/>
        <end position="899"/>
    </location>
</feature>
<evidence type="ECO:0000259" key="3">
    <source>
        <dbReference type="Pfam" id="PF22939"/>
    </source>
</evidence>
<name>A0AA39NYR9_9AGAR</name>
<evidence type="ECO:0000313" key="5">
    <source>
        <dbReference type="EMBL" id="KAK0474363.1"/>
    </source>
</evidence>
<dbReference type="Pfam" id="PF22939">
    <property type="entry name" value="WHD_GPIID"/>
    <property type="match status" value="1"/>
</dbReference>
<proteinExistence type="predicted"/>
<dbReference type="PROSITE" id="PS50297">
    <property type="entry name" value="ANK_REP_REGION"/>
    <property type="match status" value="1"/>
</dbReference>
<feature type="domain" description="GPI inositol-deacylase winged helix" evidence="3">
    <location>
        <begin position="479"/>
        <end position="559"/>
    </location>
</feature>
<organism evidence="5 6">
    <name type="scientific">Armillaria novae-zelandiae</name>
    <dbReference type="NCBI Taxonomy" id="153914"/>
    <lineage>
        <taxon>Eukaryota</taxon>
        <taxon>Fungi</taxon>
        <taxon>Dikarya</taxon>
        <taxon>Basidiomycota</taxon>
        <taxon>Agaricomycotina</taxon>
        <taxon>Agaricomycetes</taxon>
        <taxon>Agaricomycetidae</taxon>
        <taxon>Agaricales</taxon>
        <taxon>Marasmiineae</taxon>
        <taxon>Physalacriaceae</taxon>
        <taxon>Armillaria</taxon>
    </lineage>
</organism>
<accession>A0AA39NYR9</accession>
<evidence type="ECO:0008006" key="7">
    <source>
        <dbReference type="Google" id="ProtNLM"/>
    </source>
</evidence>
<evidence type="ECO:0000313" key="6">
    <source>
        <dbReference type="Proteomes" id="UP001175227"/>
    </source>
</evidence>
<dbReference type="AlphaFoldDB" id="A0AA39NYR9"/>
<keyword evidence="6" id="KW-1185">Reference proteome</keyword>
<dbReference type="SMART" id="SM00248">
    <property type="entry name" value="ANK"/>
    <property type="match status" value="7"/>
</dbReference>
<dbReference type="InterPro" id="IPR002110">
    <property type="entry name" value="Ankyrin_rpt"/>
</dbReference>
<dbReference type="SUPFAM" id="SSF48403">
    <property type="entry name" value="Ankyrin repeat"/>
    <property type="match status" value="1"/>
</dbReference>
<evidence type="ECO:0000256" key="1">
    <source>
        <dbReference type="ARBA" id="ARBA00022737"/>
    </source>
</evidence>
<comment type="caution">
    <text evidence="5">The sequence shown here is derived from an EMBL/GenBank/DDBJ whole genome shotgun (WGS) entry which is preliminary data.</text>
</comment>